<evidence type="ECO:0000313" key="1">
    <source>
        <dbReference type="EMBL" id="SCZ48700.1"/>
    </source>
</evidence>
<accession>A0A1G5PHZ7</accession>
<proteinExistence type="predicted"/>
<sequence>MCCGKRERIASLAINSKTDPCPRVKAQHLTDLRYRPNKACGFRKKFSSRAELAFRRLRVTVLEIVSYAFALHAEPVVKPVFELAILFLSKTQRCFW</sequence>
<gene>
    <name evidence="1" type="ORF">SAMN05216279_13027</name>
</gene>
<protein>
    <submittedName>
        <fullName evidence="1">Uncharacterized protein</fullName>
    </submittedName>
</protein>
<dbReference type="AlphaFoldDB" id="A0A1G5PHZ7"/>
<dbReference type="Proteomes" id="UP000183046">
    <property type="component" value="Unassembled WGS sequence"/>
</dbReference>
<organism evidence="1 2">
    <name type="scientific">Pseudomonas oryzihabitans</name>
    <dbReference type="NCBI Taxonomy" id="47885"/>
    <lineage>
        <taxon>Bacteria</taxon>
        <taxon>Pseudomonadati</taxon>
        <taxon>Pseudomonadota</taxon>
        <taxon>Gammaproteobacteria</taxon>
        <taxon>Pseudomonadales</taxon>
        <taxon>Pseudomonadaceae</taxon>
        <taxon>Pseudomonas</taxon>
    </lineage>
</organism>
<dbReference type="EMBL" id="FMWB01000030">
    <property type="protein sequence ID" value="SCZ48700.1"/>
    <property type="molecule type" value="Genomic_DNA"/>
</dbReference>
<name>A0A1G5PHZ7_9PSED</name>
<reference evidence="2" key="1">
    <citation type="submission" date="2016-10" db="EMBL/GenBank/DDBJ databases">
        <authorList>
            <person name="de Groot N.N."/>
        </authorList>
    </citation>
    <scope>NUCLEOTIDE SEQUENCE [LARGE SCALE GENOMIC DNA]</scope>
    <source>
        <strain evidence="2">DSM 15758</strain>
    </source>
</reference>
<evidence type="ECO:0000313" key="2">
    <source>
        <dbReference type="Proteomes" id="UP000183046"/>
    </source>
</evidence>
<comment type="caution">
    <text evidence="1">The sequence shown here is derived from an EMBL/GenBank/DDBJ whole genome shotgun (WGS) entry which is preliminary data.</text>
</comment>